<reference evidence="4" key="1">
    <citation type="submission" date="2017-07" db="EMBL/GenBank/DDBJ databases">
        <title>Taro Niue Genome Assembly and Annotation.</title>
        <authorList>
            <person name="Atibalentja N."/>
            <person name="Keating K."/>
            <person name="Fields C.J."/>
        </authorList>
    </citation>
    <scope>NUCLEOTIDE SEQUENCE</scope>
    <source>
        <strain evidence="4">Niue_2</strain>
        <tissue evidence="4">Leaf</tissue>
    </source>
</reference>
<feature type="region of interest" description="Disordered" evidence="2">
    <location>
        <begin position="363"/>
        <end position="383"/>
    </location>
</feature>
<feature type="domain" description="Aminotransferase-like plant mobile" evidence="3">
    <location>
        <begin position="48"/>
        <end position="128"/>
    </location>
</feature>
<keyword evidence="1" id="KW-0175">Coiled coil</keyword>
<evidence type="ECO:0000313" key="5">
    <source>
        <dbReference type="Proteomes" id="UP000652761"/>
    </source>
</evidence>
<evidence type="ECO:0000256" key="2">
    <source>
        <dbReference type="SAM" id="MobiDB-lite"/>
    </source>
</evidence>
<evidence type="ECO:0000313" key="4">
    <source>
        <dbReference type="EMBL" id="MQM02078.1"/>
    </source>
</evidence>
<gene>
    <name evidence="4" type="ORF">Taro_034839</name>
</gene>
<keyword evidence="5" id="KW-1185">Reference proteome</keyword>
<evidence type="ECO:0000256" key="1">
    <source>
        <dbReference type="SAM" id="Coils"/>
    </source>
</evidence>
<dbReference type="PANTHER" id="PTHR46033">
    <property type="entry name" value="PROTEIN MAIN-LIKE 2"/>
    <property type="match status" value="1"/>
</dbReference>
<proteinExistence type="predicted"/>
<dbReference type="Pfam" id="PF10536">
    <property type="entry name" value="PMD"/>
    <property type="match status" value="1"/>
</dbReference>
<dbReference type="InterPro" id="IPR019557">
    <property type="entry name" value="AminoTfrase-like_pln_mobile"/>
</dbReference>
<feature type="coiled-coil region" evidence="1">
    <location>
        <begin position="425"/>
        <end position="466"/>
    </location>
</feature>
<feature type="compositionally biased region" description="Acidic residues" evidence="2">
    <location>
        <begin position="1"/>
        <end position="21"/>
    </location>
</feature>
<accession>A0A843W518</accession>
<dbReference type="InterPro" id="IPR044824">
    <property type="entry name" value="MAIN-like"/>
</dbReference>
<dbReference type="EMBL" id="NMUH01002787">
    <property type="protein sequence ID" value="MQM02078.1"/>
    <property type="molecule type" value="Genomic_DNA"/>
</dbReference>
<feature type="region of interest" description="Disordered" evidence="2">
    <location>
        <begin position="1"/>
        <end position="33"/>
    </location>
</feature>
<dbReference type="AlphaFoldDB" id="A0A843W518"/>
<dbReference type="GO" id="GO:0010073">
    <property type="term" value="P:meristem maintenance"/>
    <property type="evidence" value="ECO:0007669"/>
    <property type="project" value="InterPro"/>
</dbReference>
<feature type="compositionally biased region" description="Low complexity" evidence="2">
    <location>
        <begin position="512"/>
        <end position="522"/>
    </location>
</feature>
<name>A0A843W518_COLES</name>
<dbReference type="PANTHER" id="PTHR46033:SF8">
    <property type="entry name" value="PROTEIN MAINTENANCE OF MERISTEMS-LIKE"/>
    <property type="match status" value="1"/>
</dbReference>
<feature type="compositionally biased region" description="Basic and acidic residues" evidence="2">
    <location>
        <begin position="535"/>
        <end position="546"/>
    </location>
</feature>
<feature type="region of interest" description="Disordered" evidence="2">
    <location>
        <begin position="500"/>
        <end position="575"/>
    </location>
</feature>
<evidence type="ECO:0000259" key="3">
    <source>
        <dbReference type="Pfam" id="PF10536"/>
    </source>
</evidence>
<dbReference type="Proteomes" id="UP000652761">
    <property type="component" value="Unassembled WGS sequence"/>
</dbReference>
<comment type="caution">
    <text evidence="4">The sequence shown here is derived from an EMBL/GenBank/DDBJ whole genome shotgun (WGS) entry which is preliminary data.</text>
</comment>
<sequence length="575" mass="64093">MTPIEEEEIKDVAMELEEEPEVPVMTIEEARKKKRKAMKSRDRIEEMGFGEIFRMDRMRPDPALTQELRSRWDTEATAFVFPWGHMIPSLEDVGRITGLRVYGRPVSGFTYPCYHDIAERLLELPVERRSSIVPRRTLQESLGLYDVARQTGDDADEHMEQLVRSSQSELASEPGAQADLDLRPVYGGELRLGSGVSGAPVRQPGCLGAADFYERLLLLPSGLGLSHLPTLGRGVLERPGLVPIACRWDSRRDSHSLGDQLERLQEAIDSYPYLDPYLGEGDEGQPWLVQARPYFGRPVWLHALNLVLPLHLYISQRSLGLRQSVVEFPARDRFRRPGRCSWRDCITPSLTLLGGARSRRELERVRSTGAGGASSSRGAGGSPSLLEAQLAGAVLRAEEAQRHLEEREMDLRLTTEHAMYLQGQRDQLQGEIQTTQRERDQLRIRAEAAKARVAEATKELAALRVQGPPADQAEMVRLRTEVMAQQIRIDELRGMVKTLGEAARSRSRSRSRTGVSGASGASIRQYLAGSSSRWRNKEDERRHRGEGSAQGDSDGGEMPPPADRHEGSGESGGGQ</sequence>
<organism evidence="4 5">
    <name type="scientific">Colocasia esculenta</name>
    <name type="common">Wild taro</name>
    <name type="synonym">Arum esculentum</name>
    <dbReference type="NCBI Taxonomy" id="4460"/>
    <lineage>
        <taxon>Eukaryota</taxon>
        <taxon>Viridiplantae</taxon>
        <taxon>Streptophyta</taxon>
        <taxon>Embryophyta</taxon>
        <taxon>Tracheophyta</taxon>
        <taxon>Spermatophyta</taxon>
        <taxon>Magnoliopsida</taxon>
        <taxon>Liliopsida</taxon>
        <taxon>Araceae</taxon>
        <taxon>Aroideae</taxon>
        <taxon>Colocasieae</taxon>
        <taxon>Colocasia</taxon>
    </lineage>
</organism>
<protein>
    <recommendedName>
        <fullName evidence="3">Aminotransferase-like plant mobile domain-containing protein</fullName>
    </recommendedName>
</protein>